<proteinExistence type="predicted"/>
<feature type="domain" description="NAD-dependent epimerase/dehydratase" evidence="1">
    <location>
        <begin position="7"/>
        <end position="61"/>
    </location>
</feature>
<dbReference type="KEGG" id="ntg:NSCAC_0857"/>
<dbReference type="InterPro" id="IPR036291">
    <property type="entry name" value="NAD(P)-bd_dom_sf"/>
</dbReference>
<dbReference type="InterPro" id="IPR001509">
    <property type="entry name" value="Epimerase_deHydtase"/>
</dbReference>
<dbReference type="RefSeq" id="WP_197745155.1">
    <property type="nucleotide sequence ID" value="NZ_LR778175.1"/>
</dbReference>
<accession>A0A7G1Q9G8</accession>
<evidence type="ECO:0000313" key="2">
    <source>
        <dbReference type="EMBL" id="CAB1275817.1"/>
    </source>
</evidence>
<protein>
    <recommendedName>
        <fullName evidence="1">NAD-dependent epimerase/dehydratase domain-containing protein</fullName>
    </recommendedName>
</protein>
<evidence type="ECO:0000313" key="3">
    <source>
        <dbReference type="Proteomes" id="UP000516072"/>
    </source>
</evidence>
<dbReference type="Pfam" id="PF01370">
    <property type="entry name" value="Epimerase"/>
    <property type="match status" value="1"/>
</dbReference>
<dbReference type="AlphaFoldDB" id="A0A7G1Q9G8"/>
<name>A0A7G1Q9G8_9GAMM</name>
<dbReference type="Proteomes" id="UP000516072">
    <property type="component" value="Chromosome"/>
</dbReference>
<organism evidence="2 3">
    <name type="scientific">Candidatus Nitrosacidococcus tergens</name>
    <dbReference type="NCBI Taxonomy" id="553981"/>
    <lineage>
        <taxon>Bacteria</taxon>
        <taxon>Pseudomonadati</taxon>
        <taxon>Pseudomonadota</taxon>
        <taxon>Gammaproteobacteria</taxon>
        <taxon>Chromatiales</taxon>
        <taxon>Chromatiaceae</taxon>
        <taxon>Candidatus Nitrosacidococcus</taxon>
    </lineage>
</organism>
<evidence type="ECO:0000259" key="1">
    <source>
        <dbReference type="Pfam" id="PF01370"/>
    </source>
</evidence>
<dbReference type="Gene3D" id="3.40.50.720">
    <property type="entry name" value="NAD(P)-binding Rossmann-like Domain"/>
    <property type="match status" value="1"/>
</dbReference>
<keyword evidence="3" id="KW-1185">Reference proteome</keyword>
<sequence>MLPTKTVLITGGRGFIGVNLTSLLLSKSCDLHVLDNLKRSSPTGWQPSLADFKQVDIINNGEI</sequence>
<dbReference type="SUPFAM" id="SSF51735">
    <property type="entry name" value="NAD(P)-binding Rossmann-fold domains"/>
    <property type="match status" value="1"/>
</dbReference>
<reference evidence="2 3" key="1">
    <citation type="submission" date="2020-03" db="EMBL/GenBank/DDBJ databases">
        <authorList>
            <person name="Picone N."/>
        </authorList>
    </citation>
    <scope>NUCLEOTIDE SEQUENCE [LARGE SCALE GENOMIC DNA]</scope>
    <source>
        <strain evidence="2">NSCAC1</strain>
    </source>
</reference>
<dbReference type="EMBL" id="LR778175">
    <property type="protein sequence ID" value="CAB1275817.1"/>
    <property type="molecule type" value="Genomic_DNA"/>
</dbReference>
<gene>
    <name evidence="2" type="ORF">NSCAC_0857</name>
</gene>